<evidence type="ECO:0000313" key="5">
    <source>
        <dbReference type="Proteomes" id="UP000305202"/>
    </source>
</evidence>
<accession>A0ABY2SNA8</accession>
<name>A0ABY2SNA8_9HYPH</name>
<reference evidence="4 5" key="1">
    <citation type="submission" date="2019-04" db="EMBL/GenBank/DDBJ databases">
        <authorList>
            <person name="Li M."/>
            <person name="Gao C."/>
        </authorList>
    </citation>
    <scope>NUCLEOTIDE SEQUENCE [LARGE SCALE GENOMIC DNA]</scope>
    <source>
        <strain evidence="4 5">BGMRC 2031</strain>
    </source>
</reference>
<dbReference type="EMBL" id="SZPQ01000004">
    <property type="protein sequence ID" value="TKI07428.1"/>
    <property type="molecule type" value="Genomic_DNA"/>
</dbReference>
<evidence type="ECO:0000256" key="1">
    <source>
        <dbReference type="SAM" id="MobiDB-lite"/>
    </source>
</evidence>
<comment type="caution">
    <text evidence="4">The sequence shown here is derived from an EMBL/GenBank/DDBJ whole genome shotgun (WGS) entry which is preliminary data.</text>
</comment>
<evidence type="ECO:0000259" key="2">
    <source>
        <dbReference type="Pfam" id="PF01408"/>
    </source>
</evidence>
<feature type="domain" description="Gfo/Idh/MocA-like oxidoreductase N-terminal" evidence="2">
    <location>
        <begin position="1"/>
        <end position="114"/>
    </location>
</feature>
<dbReference type="Pfam" id="PF22725">
    <property type="entry name" value="GFO_IDH_MocA_C3"/>
    <property type="match status" value="1"/>
</dbReference>
<protein>
    <submittedName>
        <fullName evidence="4">Gfo/Idh/MocA family oxidoreductase</fullName>
    </submittedName>
</protein>
<evidence type="ECO:0000313" key="4">
    <source>
        <dbReference type="EMBL" id="TKI07428.1"/>
    </source>
</evidence>
<dbReference type="PANTHER" id="PTHR43249">
    <property type="entry name" value="UDP-N-ACETYL-2-AMINO-2-DEOXY-D-GLUCURONATE OXIDASE"/>
    <property type="match status" value="1"/>
</dbReference>
<dbReference type="PANTHER" id="PTHR43249:SF1">
    <property type="entry name" value="D-GLUCOSIDE 3-DEHYDROGENASE"/>
    <property type="match status" value="1"/>
</dbReference>
<dbReference type="RefSeq" id="WP_136989005.1">
    <property type="nucleotide sequence ID" value="NZ_SZPQ01000004.1"/>
</dbReference>
<gene>
    <name evidence="4" type="ORF">FCN80_05915</name>
</gene>
<feature type="region of interest" description="Disordered" evidence="1">
    <location>
        <begin position="258"/>
        <end position="277"/>
    </location>
</feature>
<dbReference type="Pfam" id="PF01408">
    <property type="entry name" value="GFO_IDH_MocA"/>
    <property type="match status" value="1"/>
</dbReference>
<evidence type="ECO:0000259" key="3">
    <source>
        <dbReference type="Pfam" id="PF22725"/>
    </source>
</evidence>
<dbReference type="InterPro" id="IPR055170">
    <property type="entry name" value="GFO_IDH_MocA-like_dom"/>
</dbReference>
<dbReference type="InterPro" id="IPR000683">
    <property type="entry name" value="Gfo/Idh/MocA-like_OxRdtase_N"/>
</dbReference>
<dbReference type="Gene3D" id="3.40.50.720">
    <property type="entry name" value="NAD(P)-binding Rossmann-like Domain"/>
    <property type="match status" value="1"/>
</dbReference>
<dbReference type="SUPFAM" id="SSF55347">
    <property type="entry name" value="Glyceraldehyde-3-phosphate dehydrogenase-like, C-terminal domain"/>
    <property type="match status" value="1"/>
</dbReference>
<dbReference type="Proteomes" id="UP000305202">
    <property type="component" value="Unassembled WGS sequence"/>
</dbReference>
<dbReference type="InterPro" id="IPR036291">
    <property type="entry name" value="NAD(P)-bd_dom_sf"/>
</dbReference>
<proteinExistence type="predicted"/>
<dbReference type="SUPFAM" id="SSF51735">
    <property type="entry name" value="NAD(P)-binding Rossmann-fold domains"/>
    <property type="match status" value="1"/>
</dbReference>
<feature type="domain" description="GFO/IDH/MocA-like oxidoreductase" evidence="3">
    <location>
        <begin position="124"/>
        <end position="245"/>
    </location>
</feature>
<keyword evidence="5" id="KW-1185">Reference proteome</keyword>
<dbReference type="Gene3D" id="3.30.360.10">
    <property type="entry name" value="Dihydrodipicolinate Reductase, domain 2"/>
    <property type="match status" value="1"/>
</dbReference>
<organism evidence="4 5">
    <name type="scientific">Martelella alba</name>
    <dbReference type="NCBI Taxonomy" id="2590451"/>
    <lineage>
        <taxon>Bacteria</taxon>
        <taxon>Pseudomonadati</taxon>
        <taxon>Pseudomonadota</taxon>
        <taxon>Alphaproteobacteria</taxon>
        <taxon>Hyphomicrobiales</taxon>
        <taxon>Aurantimonadaceae</taxon>
        <taxon>Martelella</taxon>
    </lineage>
</organism>
<sequence>MKYVIVGTGNISKTYIGALQSLPGSQAVGFVSRSGRAGENVQSLPCWPTLSAVDRPFDAVIVTTPNGVHPVSAIEAARMGKHILVEKPLGITSSAMEEMIDEAARHHVVLAVSYQRRTNPDNLAVKALMDHGAFGRLYSADLSCRFWRDQRYYDSADYRGGYELDGGGVFMQQACHHIDNYIWLFGMPEKVQGELATFAHRMEAEDHGAVVLRHANGMIGTIVASTCAPPGYPPRLEVSCEKGTFTLLNDRISDWHIEGIDNPSSSDQQAEDVGASSPVISDFSRHEAVLADFEQAIAQGTTPLADGNDARRATDLILEIYRCQPRSH</sequence>
<dbReference type="InterPro" id="IPR052515">
    <property type="entry name" value="Gfo/Idh/MocA_Oxidoreductase"/>
</dbReference>